<keyword evidence="2" id="KW-0812">Transmembrane</keyword>
<feature type="transmembrane region" description="Helical" evidence="2">
    <location>
        <begin position="334"/>
        <end position="358"/>
    </location>
</feature>
<dbReference type="VEuPathDB" id="ToxoDB:cyc_01086"/>
<proteinExistence type="predicted"/>
<evidence type="ECO:0008006" key="5">
    <source>
        <dbReference type="Google" id="ProtNLM"/>
    </source>
</evidence>
<evidence type="ECO:0000256" key="1">
    <source>
        <dbReference type="SAM" id="MobiDB-lite"/>
    </source>
</evidence>
<keyword evidence="2" id="KW-0472">Membrane</keyword>
<dbReference type="SUPFAM" id="SSF103473">
    <property type="entry name" value="MFS general substrate transporter"/>
    <property type="match status" value="1"/>
</dbReference>
<feature type="transmembrane region" description="Helical" evidence="2">
    <location>
        <begin position="238"/>
        <end position="258"/>
    </location>
</feature>
<name>A0A1D3D3A2_9EIME</name>
<evidence type="ECO:0000256" key="2">
    <source>
        <dbReference type="SAM" id="Phobius"/>
    </source>
</evidence>
<dbReference type="Proteomes" id="UP000095192">
    <property type="component" value="Unassembled WGS sequence"/>
</dbReference>
<comment type="caution">
    <text evidence="3">The sequence shown here is derived from an EMBL/GenBank/DDBJ whole genome shotgun (WGS) entry which is preliminary data.</text>
</comment>
<sequence>MEDTRTEPACPYLLLKDIPAALTTSSSKSHSCRRDFLGFLLGGRRRRSSEDQNLCLTADPRCFDSGASSSQRGRQGRHGCLESRRACRDFAACTRRCSGSRSRSAGSHCGSLASADSAHLRMPSDPEDESRESDRGKPPSTAWMALFLLSVAGAGPHFFRHAFAAAQLLLEQRETLAYSQRLHGTLLGCLDAGSFAAAPLAAALFRAPSTAPSVLCIVAGAAWLSQLSLAAALSQGSLLAAAVATAAAGLGGGVVVILQRAIAAFAFPHWTAAAMAAVVCGATLAKLVGRLMPLAAEGVASYLQAGSSGAGGSGTGDPSPAPLQRDLDAAALKVLLLFSALLSAVPVGAAALFLAPVARRRSSPQRPLPRAAAAELSRRRSAASREVFGNVCPKSEPPPAAAQREEAFSRGATKLSPFKRKIVQDALRNLWASSDVRSSSFGEVADSAQTSLLSDSHRKAFLPAFCPPPPASSAAFPARAAAPPVSSFSASVCLTAEAAEAPGAVWLRSPLPRLPQTSEPRQQMREKSVAAKAAVAGRSSELARQSSLPCCARGVDAIAA</sequence>
<evidence type="ECO:0000313" key="3">
    <source>
        <dbReference type="EMBL" id="OEH77934.1"/>
    </source>
</evidence>
<feature type="transmembrane region" description="Helical" evidence="2">
    <location>
        <begin position="270"/>
        <end position="289"/>
    </location>
</feature>
<evidence type="ECO:0000313" key="4">
    <source>
        <dbReference type="Proteomes" id="UP000095192"/>
    </source>
</evidence>
<dbReference type="AlphaFoldDB" id="A0A1D3D3A2"/>
<feature type="transmembrane region" description="Helical" evidence="2">
    <location>
        <begin position="212"/>
        <end position="232"/>
    </location>
</feature>
<feature type="region of interest" description="Disordered" evidence="1">
    <location>
        <begin position="387"/>
        <end position="408"/>
    </location>
</feature>
<accession>A0A1D3D3A2</accession>
<organism evidence="3 4">
    <name type="scientific">Cyclospora cayetanensis</name>
    <dbReference type="NCBI Taxonomy" id="88456"/>
    <lineage>
        <taxon>Eukaryota</taxon>
        <taxon>Sar</taxon>
        <taxon>Alveolata</taxon>
        <taxon>Apicomplexa</taxon>
        <taxon>Conoidasida</taxon>
        <taxon>Coccidia</taxon>
        <taxon>Eucoccidiorida</taxon>
        <taxon>Eimeriorina</taxon>
        <taxon>Eimeriidae</taxon>
        <taxon>Cyclospora</taxon>
    </lineage>
</organism>
<gene>
    <name evidence="3" type="ORF">cyc_01086</name>
</gene>
<feature type="region of interest" description="Disordered" evidence="1">
    <location>
        <begin position="116"/>
        <end position="138"/>
    </location>
</feature>
<dbReference type="InterPro" id="IPR036259">
    <property type="entry name" value="MFS_trans_sf"/>
</dbReference>
<dbReference type="EMBL" id="JROU02000929">
    <property type="protein sequence ID" value="OEH77934.1"/>
    <property type="molecule type" value="Genomic_DNA"/>
</dbReference>
<keyword evidence="4" id="KW-1185">Reference proteome</keyword>
<keyword evidence="2" id="KW-1133">Transmembrane helix</keyword>
<dbReference type="InParanoid" id="A0A1D3D3A2"/>
<reference evidence="3 4" key="1">
    <citation type="journal article" date="2016" name="BMC Genomics">
        <title>Comparative genomics reveals Cyclospora cayetanensis possesses coccidia-like metabolism and invasion components but unique surface antigens.</title>
        <authorList>
            <person name="Liu S."/>
            <person name="Wang L."/>
            <person name="Zheng H."/>
            <person name="Xu Z."/>
            <person name="Roellig D.M."/>
            <person name="Li N."/>
            <person name="Frace M.A."/>
            <person name="Tang K."/>
            <person name="Arrowood M.J."/>
            <person name="Moss D.M."/>
            <person name="Zhang L."/>
            <person name="Feng Y."/>
            <person name="Xiao L."/>
        </authorList>
    </citation>
    <scope>NUCLEOTIDE SEQUENCE [LARGE SCALE GENOMIC DNA]</scope>
    <source>
        <strain evidence="3 4">CHN_HEN01</strain>
    </source>
</reference>
<protein>
    <recommendedName>
        <fullName evidence="5">Transmembrane protein</fullName>
    </recommendedName>
</protein>